<feature type="compositionally biased region" description="Low complexity" evidence="1">
    <location>
        <begin position="133"/>
        <end position="144"/>
    </location>
</feature>
<dbReference type="eggNOG" id="ENOG502TGH7">
    <property type="taxonomic scope" value="Eukaryota"/>
</dbReference>
<feature type="compositionally biased region" description="Basic and acidic residues" evidence="1">
    <location>
        <begin position="103"/>
        <end position="114"/>
    </location>
</feature>
<evidence type="ECO:0000313" key="3">
    <source>
        <dbReference type="Proteomes" id="UP000014071"/>
    </source>
</evidence>
<feature type="compositionally biased region" description="Polar residues" evidence="1">
    <location>
        <begin position="145"/>
        <end position="155"/>
    </location>
</feature>
<feature type="region of interest" description="Disordered" evidence="1">
    <location>
        <begin position="133"/>
        <end position="155"/>
    </location>
</feature>
<proteinExistence type="predicted"/>
<accession>R9P6M4</accession>
<dbReference type="AlphaFoldDB" id="R9P6M4"/>
<dbReference type="Proteomes" id="UP000014071">
    <property type="component" value="Unassembled WGS sequence"/>
</dbReference>
<dbReference type="HOGENOM" id="CLU_909722_0_0_1"/>
<sequence>MLRCSARRRRRRRRRHDLDKNNRDRELFFLSIKNFLLIFRAGLTIMSKLLVGLSLFCFIFSLSEAAPPALKLLELADVALQHESVSTELTLGRPEQSDWSTEVSEHTHLSHDTEPVTSAGSHGQGFNRYLDASASPSSPITPSSNVASQVEAPTTQRALTPDLDLSRRVGVLLYPRTPGLDRSLESALIRPLPQGNMMVLPSQIDSVTSSWFERFYKDAILAYGSPPWIQRFFHEPIRSDIDDATIHEAMTRDLGILHGDALFRLKLPQHFSPFVDDGEVLIKHHDRLRFGRQRTLLRGQLSVWAATNRGTRLAFLGLFHCPPKLYKTFLEQTRADEMEVGWQRLSQDGGVFVLEPAHGGE</sequence>
<name>R9P6M4_PSEHS</name>
<dbReference type="GeneID" id="24109877"/>
<evidence type="ECO:0000256" key="1">
    <source>
        <dbReference type="SAM" id="MobiDB-lite"/>
    </source>
</evidence>
<dbReference type="OrthoDB" id="2552486at2759"/>
<protein>
    <submittedName>
        <fullName evidence="2">Bud site selection-related protein</fullName>
    </submittedName>
</protein>
<dbReference type="RefSeq" id="XP_012190598.1">
    <property type="nucleotide sequence ID" value="XM_012335208.1"/>
</dbReference>
<organism evidence="2 3">
    <name type="scientific">Pseudozyma hubeiensis (strain SY62)</name>
    <name type="common">Yeast</name>
    <dbReference type="NCBI Taxonomy" id="1305764"/>
    <lineage>
        <taxon>Eukaryota</taxon>
        <taxon>Fungi</taxon>
        <taxon>Dikarya</taxon>
        <taxon>Basidiomycota</taxon>
        <taxon>Ustilaginomycotina</taxon>
        <taxon>Ustilaginomycetes</taxon>
        <taxon>Ustilaginales</taxon>
        <taxon>Ustilaginaceae</taxon>
        <taxon>Pseudozyma</taxon>
    </lineage>
</organism>
<dbReference type="EMBL" id="DF238808">
    <property type="protein sequence ID" value="GAC97011.1"/>
    <property type="molecule type" value="Genomic_DNA"/>
</dbReference>
<reference evidence="3" key="1">
    <citation type="journal article" date="2013" name="Genome Announc.">
        <title>Draft genome sequence of the basidiomycetous yeast-like fungus Pseudozyma hubeiensis SY62, which produces an abundant amount of the biosurfactant mannosylerythritol lipids.</title>
        <authorList>
            <person name="Konishi M."/>
            <person name="Hatada Y."/>
            <person name="Horiuchi J."/>
        </authorList>
    </citation>
    <scope>NUCLEOTIDE SEQUENCE [LARGE SCALE GENOMIC DNA]</scope>
    <source>
        <strain evidence="3">SY62</strain>
    </source>
</reference>
<feature type="region of interest" description="Disordered" evidence="1">
    <location>
        <begin position="91"/>
        <end position="121"/>
    </location>
</feature>
<keyword evidence="3" id="KW-1185">Reference proteome</keyword>
<evidence type="ECO:0000313" key="2">
    <source>
        <dbReference type="EMBL" id="GAC97011.1"/>
    </source>
</evidence>
<gene>
    <name evidence="2" type="ORF">PHSY_004595</name>
</gene>